<organism evidence="2 3">
    <name type="scientific">Olpidium bornovanus</name>
    <dbReference type="NCBI Taxonomy" id="278681"/>
    <lineage>
        <taxon>Eukaryota</taxon>
        <taxon>Fungi</taxon>
        <taxon>Fungi incertae sedis</taxon>
        <taxon>Olpidiomycota</taxon>
        <taxon>Olpidiomycotina</taxon>
        <taxon>Olpidiomycetes</taxon>
        <taxon>Olpidiales</taxon>
        <taxon>Olpidiaceae</taxon>
        <taxon>Olpidium</taxon>
    </lineage>
</organism>
<accession>A0A8H7ZLU4</accession>
<dbReference type="EMBL" id="JAEFCI010012767">
    <property type="protein sequence ID" value="KAG5455803.1"/>
    <property type="molecule type" value="Genomic_DNA"/>
</dbReference>
<reference evidence="2 3" key="1">
    <citation type="journal article" name="Sci. Rep.">
        <title>Genome-scale phylogenetic analyses confirm Olpidium as the closest living zoosporic fungus to the non-flagellated, terrestrial fungi.</title>
        <authorList>
            <person name="Chang Y."/>
            <person name="Rochon D."/>
            <person name="Sekimoto S."/>
            <person name="Wang Y."/>
            <person name="Chovatia M."/>
            <person name="Sandor L."/>
            <person name="Salamov A."/>
            <person name="Grigoriev I.V."/>
            <person name="Stajich J.E."/>
            <person name="Spatafora J.W."/>
        </authorList>
    </citation>
    <scope>NUCLEOTIDE SEQUENCE [LARGE SCALE GENOMIC DNA]</scope>
    <source>
        <strain evidence="2">S191</strain>
    </source>
</reference>
<evidence type="ECO:0000313" key="3">
    <source>
        <dbReference type="Proteomes" id="UP000673691"/>
    </source>
</evidence>
<evidence type="ECO:0000256" key="1">
    <source>
        <dbReference type="SAM" id="MobiDB-lite"/>
    </source>
</evidence>
<sequence>STSAENRPLRTHCPPTFRRQAPPCLQTEEKRFSLPQGERCSKANSPLPAAALLFTAGASITAGRSSSLGPALPATSAGGTARASCIGANTSSSAFALNGSESSAPRLFTRSFATSTSSGAVAVESTATSNWGHRSNQPFDPPLTIR</sequence>
<keyword evidence="3" id="KW-1185">Reference proteome</keyword>
<protein>
    <submittedName>
        <fullName evidence="2">Uncharacterized protein</fullName>
    </submittedName>
</protein>
<proteinExistence type="predicted"/>
<feature type="non-terminal residue" evidence="2">
    <location>
        <position position="1"/>
    </location>
</feature>
<evidence type="ECO:0000313" key="2">
    <source>
        <dbReference type="EMBL" id="KAG5455803.1"/>
    </source>
</evidence>
<feature type="region of interest" description="Disordered" evidence="1">
    <location>
        <begin position="126"/>
        <end position="146"/>
    </location>
</feature>
<dbReference type="AlphaFoldDB" id="A0A8H7ZLU4"/>
<gene>
    <name evidence="2" type="ORF">BJ554DRAFT_4654</name>
</gene>
<feature type="compositionally biased region" description="Polar residues" evidence="1">
    <location>
        <begin position="126"/>
        <end position="138"/>
    </location>
</feature>
<comment type="caution">
    <text evidence="2">The sequence shown here is derived from an EMBL/GenBank/DDBJ whole genome shotgun (WGS) entry which is preliminary data.</text>
</comment>
<dbReference type="Proteomes" id="UP000673691">
    <property type="component" value="Unassembled WGS sequence"/>
</dbReference>
<feature type="region of interest" description="Disordered" evidence="1">
    <location>
        <begin position="1"/>
        <end position="20"/>
    </location>
</feature>
<name>A0A8H7ZLU4_9FUNG</name>